<dbReference type="InterPro" id="IPR002078">
    <property type="entry name" value="Sigma_54_int"/>
</dbReference>
<organism evidence="6 7">
    <name type="scientific">Paenibacillus baimaensis</name>
    <dbReference type="NCBI Taxonomy" id="2982185"/>
    <lineage>
        <taxon>Bacteria</taxon>
        <taxon>Bacillati</taxon>
        <taxon>Bacillota</taxon>
        <taxon>Bacilli</taxon>
        <taxon>Bacillales</taxon>
        <taxon>Paenibacillaceae</taxon>
        <taxon>Paenibacillus</taxon>
    </lineage>
</organism>
<dbReference type="InterPro" id="IPR009057">
    <property type="entry name" value="Homeodomain-like_sf"/>
</dbReference>
<evidence type="ECO:0000256" key="2">
    <source>
        <dbReference type="ARBA" id="ARBA00022840"/>
    </source>
</evidence>
<keyword evidence="7" id="KW-1185">Reference proteome</keyword>
<keyword evidence="2" id="KW-0067">ATP-binding</keyword>
<keyword evidence="4" id="KW-0804">Transcription</keyword>
<dbReference type="InterPro" id="IPR010524">
    <property type="entry name" value="Sig_transdc_resp-reg_PrpR_N"/>
</dbReference>
<dbReference type="Gene3D" id="1.10.8.60">
    <property type="match status" value="1"/>
</dbReference>
<evidence type="ECO:0000256" key="1">
    <source>
        <dbReference type="ARBA" id="ARBA00022741"/>
    </source>
</evidence>
<evidence type="ECO:0000313" key="7">
    <source>
        <dbReference type="Proteomes" id="UP001652445"/>
    </source>
</evidence>
<comment type="caution">
    <text evidence="6">The sequence shown here is derived from an EMBL/GenBank/DDBJ whole genome shotgun (WGS) entry which is preliminary data.</text>
</comment>
<keyword evidence="3" id="KW-0805">Transcription regulation</keyword>
<dbReference type="InterPro" id="IPR002197">
    <property type="entry name" value="HTH_Fis"/>
</dbReference>
<dbReference type="SUPFAM" id="SSF52540">
    <property type="entry name" value="P-loop containing nucleoside triphosphate hydrolases"/>
    <property type="match status" value="1"/>
</dbReference>
<name>A0ABT2U8G3_9BACL</name>
<dbReference type="Gene3D" id="3.30.450.20">
    <property type="entry name" value="PAS domain"/>
    <property type="match status" value="1"/>
</dbReference>
<dbReference type="SUPFAM" id="SSF55785">
    <property type="entry name" value="PYP-like sensor domain (PAS domain)"/>
    <property type="match status" value="1"/>
</dbReference>
<dbReference type="SUPFAM" id="SSF159800">
    <property type="entry name" value="PrpR receptor domain-like"/>
    <property type="match status" value="1"/>
</dbReference>
<dbReference type="InterPro" id="IPR058031">
    <property type="entry name" value="AAA_lid_NorR"/>
</dbReference>
<dbReference type="Proteomes" id="UP001652445">
    <property type="component" value="Unassembled WGS sequence"/>
</dbReference>
<dbReference type="InterPro" id="IPR003593">
    <property type="entry name" value="AAA+_ATPase"/>
</dbReference>
<evidence type="ECO:0000259" key="5">
    <source>
        <dbReference type="PROSITE" id="PS50045"/>
    </source>
</evidence>
<reference evidence="6 7" key="1">
    <citation type="submission" date="2022-09" db="EMBL/GenBank/DDBJ databases">
        <authorList>
            <person name="Han X.L."/>
            <person name="Wang Q."/>
            <person name="Lu T."/>
        </authorList>
    </citation>
    <scope>NUCLEOTIDE SEQUENCE [LARGE SCALE GENOMIC DNA]</scope>
    <source>
        <strain evidence="6 7">WQ 127069</strain>
    </source>
</reference>
<dbReference type="RefSeq" id="WP_262682465.1">
    <property type="nucleotide sequence ID" value="NZ_JAOQIO010000007.1"/>
</dbReference>
<dbReference type="EMBL" id="JAOQIO010000007">
    <property type="protein sequence ID" value="MCU6790918.1"/>
    <property type="molecule type" value="Genomic_DNA"/>
</dbReference>
<dbReference type="Gene3D" id="3.40.50.2300">
    <property type="match status" value="1"/>
</dbReference>
<dbReference type="PANTHER" id="PTHR32071">
    <property type="entry name" value="TRANSCRIPTIONAL REGULATORY PROTEIN"/>
    <property type="match status" value="1"/>
</dbReference>
<dbReference type="Gene3D" id="3.40.50.300">
    <property type="entry name" value="P-loop containing nucleotide triphosphate hydrolases"/>
    <property type="match status" value="1"/>
</dbReference>
<accession>A0ABT2U8G3</accession>
<dbReference type="Pfam" id="PF06506">
    <property type="entry name" value="PrpR_N"/>
    <property type="match status" value="1"/>
</dbReference>
<dbReference type="Gene3D" id="1.10.10.60">
    <property type="entry name" value="Homeodomain-like"/>
    <property type="match status" value="1"/>
</dbReference>
<dbReference type="Pfam" id="PF00158">
    <property type="entry name" value="Sigma54_activat"/>
    <property type="match status" value="1"/>
</dbReference>
<dbReference type="CDD" id="cd00009">
    <property type="entry name" value="AAA"/>
    <property type="match status" value="1"/>
</dbReference>
<dbReference type="InterPro" id="IPR035965">
    <property type="entry name" value="PAS-like_dom_sf"/>
</dbReference>
<protein>
    <submittedName>
        <fullName evidence="6">PrpR N-terminal domain-containing protein</fullName>
    </submittedName>
</protein>
<evidence type="ECO:0000256" key="3">
    <source>
        <dbReference type="ARBA" id="ARBA00023015"/>
    </source>
</evidence>
<sequence>MLKFLLIAPYRGMKDLLEDIPTAPDYEVHAEVGDLKQGLNIARTAELQGYDIIISRGGTAQLIRSQVQIPVIEITVNGYDILRSLTLVRGYRGTIGIIGFPNIVDGVDTIAELLDIQVMTFIIHHEHEAEAAVNKAKELGVDLVIGDVVTVVVAEHAGVRAILITSGREALQESLLQAEQMARKRQAEAHHRVLMKSILDALQHGVVYVDAEQNVKFCNEQAGRQLGVIATTAVNMKWAELIASTSTSLIYTDVGRSADRTKGADRTDRTAVRSRTDSFKLQWANPTEDLILVIEHSLAEQGTIFELHESQAIEGLERRARKVREDRLSPPRSRFQQFVQTDHINDAYMDKAKRWSKQLYPILITGEPGTGKKTLAEALHNDSPYQSGPFVLLDAGSCTTEQQDQQLFGRLDQDSSLLRRAESGTLHIQRIEQLSLPVQRKLAAALQASHAALIHDDRPPFRFIASTAADLAHQVNLGEFDQQLHVQLQIYSLHLPPLRSVTAELDHIVFWYLAEMNRTLGSQVLGIKPDALNRMTTYEWPGNFAELQQVLKLIIETCEGSFITLQHLQPILDSLMNKQDKTTNSSLEQLIGATRTLEEIEADIIRFVLEQEGFNQSATAKRLGMNRTTLWRKLSP</sequence>
<evidence type="ECO:0000313" key="6">
    <source>
        <dbReference type="EMBL" id="MCU6790918.1"/>
    </source>
</evidence>
<dbReference type="PRINTS" id="PR01590">
    <property type="entry name" value="HTHFIS"/>
</dbReference>
<dbReference type="Pfam" id="PF25601">
    <property type="entry name" value="AAA_lid_14"/>
    <property type="match status" value="1"/>
</dbReference>
<dbReference type="Pfam" id="PF02954">
    <property type="entry name" value="HTH_8"/>
    <property type="match status" value="1"/>
</dbReference>
<dbReference type="InterPro" id="IPR027417">
    <property type="entry name" value="P-loop_NTPase"/>
</dbReference>
<dbReference type="SUPFAM" id="SSF46689">
    <property type="entry name" value="Homeodomain-like"/>
    <property type="match status" value="1"/>
</dbReference>
<feature type="domain" description="Sigma-54 factor interaction" evidence="5">
    <location>
        <begin position="338"/>
        <end position="556"/>
    </location>
</feature>
<evidence type="ECO:0000256" key="4">
    <source>
        <dbReference type="ARBA" id="ARBA00023163"/>
    </source>
</evidence>
<dbReference type="PROSITE" id="PS50045">
    <property type="entry name" value="SIGMA54_INTERACT_4"/>
    <property type="match status" value="1"/>
</dbReference>
<proteinExistence type="predicted"/>
<keyword evidence="1" id="KW-0547">Nucleotide-binding</keyword>
<dbReference type="Gene3D" id="3.40.50.10660">
    <property type="entry name" value="PrpR receptor domain-like"/>
    <property type="match status" value="1"/>
</dbReference>
<dbReference type="SMART" id="SM00382">
    <property type="entry name" value="AAA"/>
    <property type="match status" value="1"/>
</dbReference>
<gene>
    <name evidence="6" type="ORF">OB236_02140</name>
</gene>